<evidence type="ECO:0000313" key="2">
    <source>
        <dbReference type="Proteomes" id="UP001062846"/>
    </source>
</evidence>
<proteinExistence type="predicted"/>
<dbReference type="EMBL" id="CM046393">
    <property type="protein sequence ID" value="KAI8550885.1"/>
    <property type="molecule type" value="Genomic_DNA"/>
</dbReference>
<accession>A0ACC0NCG2</accession>
<organism evidence="1 2">
    <name type="scientific">Rhododendron molle</name>
    <name type="common">Chinese azalea</name>
    <name type="synonym">Azalea mollis</name>
    <dbReference type="NCBI Taxonomy" id="49168"/>
    <lineage>
        <taxon>Eukaryota</taxon>
        <taxon>Viridiplantae</taxon>
        <taxon>Streptophyta</taxon>
        <taxon>Embryophyta</taxon>
        <taxon>Tracheophyta</taxon>
        <taxon>Spermatophyta</taxon>
        <taxon>Magnoliopsida</taxon>
        <taxon>eudicotyledons</taxon>
        <taxon>Gunneridae</taxon>
        <taxon>Pentapetalae</taxon>
        <taxon>asterids</taxon>
        <taxon>Ericales</taxon>
        <taxon>Ericaceae</taxon>
        <taxon>Ericoideae</taxon>
        <taxon>Rhodoreae</taxon>
        <taxon>Rhododendron</taxon>
    </lineage>
</organism>
<dbReference type="Proteomes" id="UP001062846">
    <property type="component" value="Chromosome 6"/>
</dbReference>
<keyword evidence="2" id="KW-1185">Reference proteome</keyword>
<reference evidence="1" key="1">
    <citation type="submission" date="2022-02" db="EMBL/GenBank/DDBJ databases">
        <title>Plant Genome Project.</title>
        <authorList>
            <person name="Zhang R.-G."/>
        </authorList>
    </citation>
    <scope>NUCLEOTIDE SEQUENCE</scope>
    <source>
        <strain evidence="1">AT1</strain>
    </source>
</reference>
<protein>
    <submittedName>
        <fullName evidence="1">Uncharacterized protein</fullName>
    </submittedName>
</protein>
<evidence type="ECO:0000313" key="1">
    <source>
        <dbReference type="EMBL" id="KAI8550885.1"/>
    </source>
</evidence>
<name>A0ACC0NCG2_RHOML</name>
<sequence length="80" mass="9241">MAECYPFMYEDENDADNRYHLEDDEEDGWAYMVSCHEIIEEFGESSTPIVTPDPNNSVRKLQNSVKFYALFDGFSFTPAA</sequence>
<comment type="caution">
    <text evidence="1">The sequence shown here is derived from an EMBL/GenBank/DDBJ whole genome shotgun (WGS) entry which is preliminary data.</text>
</comment>
<gene>
    <name evidence="1" type="ORF">RHMOL_Rhmol06G0142100</name>
</gene>